<dbReference type="STRING" id="857342.A0A2T3BBC0"/>
<evidence type="ECO:0000313" key="3">
    <source>
        <dbReference type="Proteomes" id="UP000241818"/>
    </source>
</evidence>
<feature type="region of interest" description="Disordered" evidence="1">
    <location>
        <begin position="527"/>
        <end position="633"/>
    </location>
</feature>
<dbReference type="AlphaFoldDB" id="A0A2T3BBC0"/>
<feature type="compositionally biased region" description="Acidic residues" evidence="1">
    <location>
        <begin position="586"/>
        <end position="596"/>
    </location>
</feature>
<dbReference type="OrthoDB" id="10254945at2759"/>
<sequence length="633" mass="73134">MPRKEFDTYELQLADAIDVERPIKASDLTGDIHDIFKTWDQADDETYELLVPSLLLASRLIDVGMPYISSFLPSKNKGFWVNEDGKEELPNEIPLNPDPSLSDIREAEEDLRELAKDLKWRVNNTMHTKMKWMGVTRLADTGDEPWRPLNYDTVKAWDQQARARGKTRRPLIIGIMGEYVKALKESDPRSEEHLRAIFMAGITIAHEIGHAIFHNDFRSFNPMGEPYVGDDCEAEMGFSFISWIFSGFHPQMSPNKVDFKRTLFWEPQYTLSMGKRPFDKTCYAIPIYYLEEKLSQKFWDDLGPPHQANFSARARKALRPDTDGKTRRIAIGKEPNWSYSYLRLRPQWNRSNGFRMPGYNERDKIVGLSSEEIEYEKERVKDTPTNRRYAAMSRKERETRVGLINTMIGGDYYDSEPELEEAFNRKRVKIKIEDEDEDSQSQDPWPGAWESPARESRHPPGNQREETAPMLPENPGLEGSGETVTEMVQDIAARGAALHGFVRRRDESGSGLPERLNSGLSILEEVEDYEEEVEREEAAEDEAARRLASESYMLGDPEDTDDDDDEPSVDPETALRFAPELWIAENPEDYEEEMEREYEAAERARGSRSHMADIYDRVRGDDDFDDEDFNWGD</sequence>
<reference evidence="2 3" key="1">
    <citation type="journal article" date="2018" name="New Phytol.">
        <title>Comparative genomics and transcriptomics depict ericoid mycorrhizal fungi as versatile saprotrophs and plant mutualists.</title>
        <authorList>
            <person name="Martino E."/>
            <person name="Morin E."/>
            <person name="Grelet G.A."/>
            <person name="Kuo A."/>
            <person name="Kohler A."/>
            <person name="Daghino S."/>
            <person name="Barry K.W."/>
            <person name="Cichocki N."/>
            <person name="Clum A."/>
            <person name="Dockter R.B."/>
            <person name="Hainaut M."/>
            <person name="Kuo R.C."/>
            <person name="LaButti K."/>
            <person name="Lindahl B.D."/>
            <person name="Lindquist E.A."/>
            <person name="Lipzen A."/>
            <person name="Khouja H.R."/>
            <person name="Magnuson J."/>
            <person name="Murat C."/>
            <person name="Ohm R.A."/>
            <person name="Singer S.W."/>
            <person name="Spatafora J.W."/>
            <person name="Wang M."/>
            <person name="Veneault-Fourrey C."/>
            <person name="Henrissat B."/>
            <person name="Grigoriev I.V."/>
            <person name="Martin F.M."/>
            <person name="Perotto S."/>
        </authorList>
    </citation>
    <scope>NUCLEOTIDE SEQUENCE [LARGE SCALE GENOMIC DNA]</scope>
    <source>
        <strain evidence="2 3">ATCC 22711</strain>
    </source>
</reference>
<feature type="compositionally biased region" description="Basic and acidic residues" evidence="1">
    <location>
        <begin position="597"/>
        <end position="621"/>
    </location>
</feature>
<evidence type="ECO:0000256" key="1">
    <source>
        <dbReference type="SAM" id="MobiDB-lite"/>
    </source>
</evidence>
<feature type="compositionally biased region" description="Acidic residues" evidence="1">
    <location>
        <begin position="556"/>
        <end position="569"/>
    </location>
</feature>
<evidence type="ECO:0000313" key="2">
    <source>
        <dbReference type="EMBL" id="PSS25598.1"/>
    </source>
</evidence>
<accession>A0A2T3BBC0</accession>
<keyword evidence="3" id="KW-1185">Reference proteome</keyword>
<feature type="compositionally biased region" description="Acidic residues" evidence="1">
    <location>
        <begin position="622"/>
        <end position="633"/>
    </location>
</feature>
<organism evidence="2 3">
    <name type="scientific">Amorphotheca resinae ATCC 22711</name>
    <dbReference type="NCBI Taxonomy" id="857342"/>
    <lineage>
        <taxon>Eukaryota</taxon>
        <taxon>Fungi</taxon>
        <taxon>Dikarya</taxon>
        <taxon>Ascomycota</taxon>
        <taxon>Pezizomycotina</taxon>
        <taxon>Leotiomycetes</taxon>
        <taxon>Helotiales</taxon>
        <taxon>Amorphothecaceae</taxon>
        <taxon>Amorphotheca</taxon>
    </lineage>
</organism>
<dbReference type="InParanoid" id="A0A2T3BBC0"/>
<dbReference type="Proteomes" id="UP000241818">
    <property type="component" value="Unassembled WGS sequence"/>
</dbReference>
<dbReference type="RefSeq" id="XP_024724197.1">
    <property type="nucleotide sequence ID" value="XM_024868600.1"/>
</dbReference>
<dbReference type="GeneID" id="36576681"/>
<feature type="region of interest" description="Disordered" evidence="1">
    <location>
        <begin position="432"/>
        <end position="481"/>
    </location>
</feature>
<proteinExistence type="predicted"/>
<protein>
    <submittedName>
        <fullName evidence="2">Uncharacterized protein</fullName>
    </submittedName>
</protein>
<feature type="compositionally biased region" description="Basic and acidic residues" evidence="1">
    <location>
        <begin position="452"/>
        <end position="467"/>
    </location>
</feature>
<feature type="compositionally biased region" description="Acidic residues" evidence="1">
    <location>
        <begin position="527"/>
        <end position="541"/>
    </location>
</feature>
<dbReference type="EMBL" id="KZ679007">
    <property type="protein sequence ID" value="PSS25598.1"/>
    <property type="molecule type" value="Genomic_DNA"/>
</dbReference>
<gene>
    <name evidence="2" type="ORF">M430DRAFT_56320</name>
</gene>
<name>A0A2T3BBC0_AMORE</name>